<dbReference type="EMBL" id="JACIED010000002">
    <property type="protein sequence ID" value="MBB4007113.1"/>
    <property type="molecule type" value="Genomic_DNA"/>
</dbReference>
<feature type="region of interest" description="Disordered" evidence="1">
    <location>
        <begin position="89"/>
        <end position="110"/>
    </location>
</feature>
<reference evidence="3 4" key="1">
    <citation type="submission" date="2020-08" db="EMBL/GenBank/DDBJ databases">
        <title>Genomic Encyclopedia of Type Strains, Phase IV (KMG-IV): sequencing the most valuable type-strain genomes for metagenomic binning, comparative biology and taxonomic classification.</title>
        <authorList>
            <person name="Goeker M."/>
        </authorList>
    </citation>
    <scope>NUCLEOTIDE SEQUENCE [LARGE SCALE GENOMIC DNA]</scope>
    <source>
        <strain evidence="3 4">DSM 100021</strain>
    </source>
</reference>
<name>A0A7W6MTI8_9HYPH</name>
<feature type="transmembrane region" description="Helical" evidence="2">
    <location>
        <begin position="6"/>
        <end position="22"/>
    </location>
</feature>
<organism evidence="3 4">
    <name type="scientific">Allorhizobium taibaishanense</name>
    <dbReference type="NCBI Taxonomy" id="887144"/>
    <lineage>
        <taxon>Bacteria</taxon>
        <taxon>Pseudomonadati</taxon>
        <taxon>Pseudomonadota</taxon>
        <taxon>Alphaproteobacteria</taxon>
        <taxon>Hyphomicrobiales</taxon>
        <taxon>Rhizobiaceae</taxon>
        <taxon>Rhizobium/Agrobacterium group</taxon>
        <taxon>Allorhizobium</taxon>
    </lineage>
</organism>
<protein>
    <submittedName>
        <fullName evidence="3">Uncharacterized protein</fullName>
    </submittedName>
</protein>
<evidence type="ECO:0000256" key="2">
    <source>
        <dbReference type="SAM" id="Phobius"/>
    </source>
</evidence>
<keyword evidence="2" id="KW-0472">Membrane</keyword>
<comment type="caution">
    <text evidence="3">The sequence shown here is derived from an EMBL/GenBank/DDBJ whole genome shotgun (WGS) entry which is preliminary data.</text>
</comment>
<dbReference type="Proteomes" id="UP000544107">
    <property type="component" value="Unassembled WGS sequence"/>
</dbReference>
<dbReference type="AlphaFoldDB" id="A0A7W6MTI8"/>
<sequence>MDKSVLFGIGTALVSFLLPYAVKSMPTSISMSGVALGVVIIGTALLPDRLQPTLFQVSAYAVSVAIFVATLVSQLSNLEDDIKPRTILKDSTGAHKMDQSDDRPTKSNGIIVGTDINNSGGGVGMMVDSHSNGTVPSVGAESVVHVEAGQSAIGTRVVQSGPGVGLVVRQTGPGVGYRSVVIVGSPGNEKK</sequence>
<keyword evidence="2" id="KW-1133">Transmembrane helix</keyword>
<accession>A0A7W6MTI8</accession>
<evidence type="ECO:0000313" key="4">
    <source>
        <dbReference type="Proteomes" id="UP000544107"/>
    </source>
</evidence>
<evidence type="ECO:0000256" key="1">
    <source>
        <dbReference type="SAM" id="MobiDB-lite"/>
    </source>
</evidence>
<dbReference type="RefSeq" id="WP_139310566.1">
    <property type="nucleotide sequence ID" value="NZ_JACIED010000002.1"/>
</dbReference>
<proteinExistence type="predicted"/>
<keyword evidence="2" id="KW-0812">Transmembrane</keyword>
<evidence type="ECO:0000313" key="3">
    <source>
        <dbReference type="EMBL" id="MBB4007113.1"/>
    </source>
</evidence>
<gene>
    <name evidence="3" type="ORF">GGQ71_001376</name>
</gene>
<feature type="transmembrane region" description="Helical" evidence="2">
    <location>
        <begin position="29"/>
        <end position="47"/>
    </location>
</feature>
<feature type="transmembrane region" description="Helical" evidence="2">
    <location>
        <begin position="53"/>
        <end position="75"/>
    </location>
</feature>
<feature type="compositionally biased region" description="Basic and acidic residues" evidence="1">
    <location>
        <begin position="89"/>
        <end position="105"/>
    </location>
</feature>